<dbReference type="GO" id="GO:0032790">
    <property type="term" value="P:ribosome disassembly"/>
    <property type="evidence" value="ECO:0007669"/>
    <property type="project" value="TreeGrafter"/>
</dbReference>
<dbReference type="PATRIC" id="fig|1300222.3.peg.1040"/>
<dbReference type="Proteomes" id="UP000012081">
    <property type="component" value="Unassembled WGS sequence"/>
</dbReference>
<reference evidence="7 8" key="1">
    <citation type="submission" date="2013-03" db="EMBL/GenBank/DDBJ databases">
        <title>Assembly of a new bacterial strain Brevibacillus borstelensis AK1.</title>
        <authorList>
            <person name="Rajan I."/>
            <person name="PoliReddy D."/>
            <person name="Sugumar T."/>
            <person name="Rathinam K."/>
            <person name="Alqarawi S."/>
            <person name="Khalil A.B."/>
            <person name="Sivakumar N."/>
        </authorList>
    </citation>
    <scope>NUCLEOTIDE SEQUENCE [LARGE SCALE GENOMIC DNA]</scope>
    <source>
        <strain evidence="7 8">AK1</strain>
    </source>
</reference>
<evidence type="ECO:0000259" key="5">
    <source>
        <dbReference type="Pfam" id="PF00707"/>
    </source>
</evidence>
<evidence type="ECO:0000259" key="6">
    <source>
        <dbReference type="Pfam" id="PF05198"/>
    </source>
</evidence>
<dbReference type="PANTHER" id="PTHR10938">
    <property type="entry name" value="TRANSLATION INITIATION FACTOR IF-3"/>
    <property type="match status" value="1"/>
</dbReference>
<dbReference type="InterPro" id="IPR036788">
    <property type="entry name" value="T_IF-3_C_sf"/>
</dbReference>
<dbReference type="EMBL" id="APBN01000002">
    <property type="protein sequence ID" value="EMT53359.1"/>
    <property type="molecule type" value="Genomic_DNA"/>
</dbReference>
<dbReference type="Pfam" id="PF05198">
    <property type="entry name" value="IF3_N"/>
    <property type="match status" value="1"/>
</dbReference>
<dbReference type="GO" id="GO:0043022">
    <property type="term" value="F:ribosome binding"/>
    <property type="evidence" value="ECO:0007669"/>
    <property type="project" value="TreeGrafter"/>
</dbReference>
<dbReference type="InterPro" id="IPR036787">
    <property type="entry name" value="T_IF-3_N_sf"/>
</dbReference>
<dbReference type="AlphaFoldDB" id="M8DAP5"/>
<dbReference type="Gene3D" id="3.30.110.10">
    <property type="entry name" value="Translation initiation factor 3 (IF-3), C-terminal domain"/>
    <property type="match status" value="1"/>
</dbReference>
<evidence type="ECO:0000256" key="2">
    <source>
        <dbReference type="ARBA" id="ARBA00022540"/>
    </source>
</evidence>
<protein>
    <recommendedName>
        <fullName evidence="4">Translation initiation factor IF-3</fullName>
    </recommendedName>
</protein>
<evidence type="ECO:0000313" key="8">
    <source>
        <dbReference type="Proteomes" id="UP000012081"/>
    </source>
</evidence>
<feature type="domain" description="Translation initiation factor 3 N-terminal" evidence="6">
    <location>
        <begin position="16"/>
        <end position="88"/>
    </location>
</feature>
<evidence type="ECO:0000256" key="4">
    <source>
        <dbReference type="NCBIfam" id="TIGR00168"/>
    </source>
</evidence>
<keyword evidence="2 7" id="KW-0396">Initiation factor</keyword>
<keyword evidence="8" id="KW-1185">Reference proteome</keyword>
<evidence type="ECO:0000256" key="1">
    <source>
        <dbReference type="ARBA" id="ARBA00005439"/>
    </source>
</evidence>
<dbReference type="STRING" id="1300222.I532_05085"/>
<dbReference type="SUPFAM" id="SSF54364">
    <property type="entry name" value="Translation initiation factor IF3, N-terminal domain"/>
    <property type="match status" value="1"/>
</dbReference>
<name>M8DAP5_9BACL</name>
<keyword evidence="3" id="KW-0648">Protein biosynthesis</keyword>
<dbReference type="Pfam" id="PF00707">
    <property type="entry name" value="IF3_C"/>
    <property type="match status" value="1"/>
</dbReference>
<dbReference type="GO" id="GO:0005737">
    <property type="term" value="C:cytoplasm"/>
    <property type="evidence" value="ECO:0007669"/>
    <property type="project" value="UniProtKB-ARBA"/>
</dbReference>
<gene>
    <name evidence="7" type="ORF">I532_05085</name>
</gene>
<evidence type="ECO:0000256" key="3">
    <source>
        <dbReference type="ARBA" id="ARBA00022917"/>
    </source>
</evidence>
<dbReference type="NCBIfam" id="TIGR00168">
    <property type="entry name" value="infC"/>
    <property type="match status" value="1"/>
</dbReference>
<dbReference type="GO" id="GO:0003743">
    <property type="term" value="F:translation initiation factor activity"/>
    <property type="evidence" value="ECO:0007669"/>
    <property type="project" value="UniProtKB-UniRule"/>
</dbReference>
<dbReference type="InterPro" id="IPR001288">
    <property type="entry name" value="Translation_initiation_fac_3"/>
</dbReference>
<organism evidence="7 8">
    <name type="scientific">Brevibacillus borstelensis AK1</name>
    <dbReference type="NCBI Taxonomy" id="1300222"/>
    <lineage>
        <taxon>Bacteria</taxon>
        <taxon>Bacillati</taxon>
        <taxon>Bacillota</taxon>
        <taxon>Bacilli</taxon>
        <taxon>Bacillales</taxon>
        <taxon>Paenibacillaceae</taxon>
        <taxon>Brevibacillus</taxon>
    </lineage>
</organism>
<dbReference type="InterPro" id="IPR019814">
    <property type="entry name" value="Translation_initiation_fac_3_N"/>
</dbReference>
<sequence length="174" mass="19741">MGRNEIERGRCSDMLMNEKIKASEVELTGLQGENLGIVSTKEALRMAKELNVDLICLSLATSPPPCKLVSRDEYQQQRVQEKKKERKAAQGHKTKEIRLSAYIEQHDYDTKKRQAERILHSGDAVQLCVRLEKKETQQAKELIEQLVKELGHCGRQEKGIQVSGKQVVAVLFPC</sequence>
<dbReference type="PANTHER" id="PTHR10938:SF0">
    <property type="entry name" value="TRANSLATION INITIATION FACTOR IF-3, MITOCHONDRIAL"/>
    <property type="match status" value="1"/>
</dbReference>
<comment type="similarity">
    <text evidence="1">Belongs to the IF-3 family.</text>
</comment>
<proteinExistence type="inferred from homology"/>
<dbReference type="SUPFAM" id="SSF55200">
    <property type="entry name" value="Translation initiation factor IF3, C-terminal domain"/>
    <property type="match status" value="1"/>
</dbReference>
<comment type="caution">
    <text evidence="7">The sequence shown here is derived from an EMBL/GenBank/DDBJ whole genome shotgun (WGS) entry which is preliminary data.</text>
</comment>
<evidence type="ECO:0000313" key="7">
    <source>
        <dbReference type="EMBL" id="EMT53359.1"/>
    </source>
</evidence>
<accession>M8DAP5</accession>
<feature type="domain" description="Translation initiation factor 3 C-terminal" evidence="5">
    <location>
        <begin position="93"/>
        <end position="173"/>
    </location>
</feature>
<dbReference type="Gene3D" id="3.10.20.80">
    <property type="entry name" value="Translation initiation factor 3 (IF-3), N-terminal domain"/>
    <property type="match status" value="1"/>
</dbReference>
<dbReference type="InterPro" id="IPR019815">
    <property type="entry name" value="Translation_initiation_fac_3_C"/>
</dbReference>